<name>A0A433QYY5_9FUNG</name>
<protein>
    <submittedName>
        <fullName evidence="1">Uncharacterized protein</fullName>
    </submittedName>
</protein>
<evidence type="ECO:0000313" key="2">
    <source>
        <dbReference type="Proteomes" id="UP000274822"/>
    </source>
</evidence>
<dbReference type="AlphaFoldDB" id="A0A433QYY5"/>
<comment type="caution">
    <text evidence="1">The sequence shown here is derived from an EMBL/GenBank/DDBJ whole genome shotgun (WGS) entry which is preliminary data.</text>
</comment>
<dbReference type="Proteomes" id="UP000274822">
    <property type="component" value="Unassembled WGS sequence"/>
</dbReference>
<evidence type="ECO:0000313" key="1">
    <source>
        <dbReference type="EMBL" id="RUS34961.1"/>
    </source>
</evidence>
<accession>A0A433QYY5</accession>
<dbReference type="EMBL" id="RBNJ01000275">
    <property type="protein sequence ID" value="RUS34961.1"/>
    <property type="molecule type" value="Genomic_DNA"/>
</dbReference>
<proteinExistence type="predicted"/>
<gene>
    <name evidence="1" type="ORF">BC938DRAFT_477411</name>
</gene>
<organism evidence="1 2">
    <name type="scientific">Jimgerdemannia flammicorona</name>
    <dbReference type="NCBI Taxonomy" id="994334"/>
    <lineage>
        <taxon>Eukaryota</taxon>
        <taxon>Fungi</taxon>
        <taxon>Fungi incertae sedis</taxon>
        <taxon>Mucoromycota</taxon>
        <taxon>Mucoromycotina</taxon>
        <taxon>Endogonomycetes</taxon>
        <taxon>Endogonales</taxon>
        <taxon>Endogonaceae</taxon>
        <taxon>Jimgerdemannia</taxon>
    </lineage>
</organism>
<reference evidence="1 2" key="1">
    <citation type="journal article" date="2018" name="New Phytol.">
        <title>Phylogenomics of Endogonaceae and evolution of mycorrhizas within Mucoromycota.</title>
        <authorList>
            <person name="Chang Y."/>
            <person name="Desiro A."/>
            <person name="Na H."/>
            <person name="Sandor L."/>
            <person name="Lipzen A."/>
            <person name="Clum A."/>
            <person name="Barry K."/>
            <person name="Grigoriev I.V."/>
            <person name="Martin F.M."/>
            <person name="Stajich J.E."/>
            <person name="Smith M.E."/>
            <person name="Bonito G."/>
            <person name="Spatafora J.W."/>
        </authorList>
    </citation>
    <scope>NUCLEOTIDE SEQUENCE [LARGE SCALE GENOMIC DNA]</scope>
    <source>
        <strain evidence="1 2">AD002</strain>
    </source>
</reference>
<keyword evidence="2" id="KW-1185">Reference proteome</keyword>
<sequence length="97" mass="11180">MVTLIYTLISSHSYDDSVQKVRRRPQNVSLWIYLQYRNPPLDRTRAAPSAKTFSTSVAPRSPRCLVAISLTRTVSFPGSSFTIRVPCVEPRSRRRRR</sequence>